<comment type="caution">
    <text evidence="3">The sequence shown here is derived from an EMBL/GenBank/DDBJ whole genome shotgun (WGS) entry which is preliminary data.</text>
</comment>
<evidence type="ECO:0000313" key="4">
    <source>
        <dbReference type="Proteomes" id="UP000677875"/>
    </source>
</evidence>
<gene>
    <name evidence="3" type="ORF">J5Y05_11520</name>
</gene>
<dbReference type="InterPro" id="IPR036380">
    <property type="entry name" value="Isochorismatase-like_sf"/>
</dbReference>
<dbReference type="CDD" id="cd00431">
    <property type="entry name" value="cysteine_hydrolases"/>
    <property type="match status" value="1"/>
</dbReference>
<dbReference type="Proteomes" id="UP000677875">
    <property type="component" value="Unassembled WGS sequence"/>
</dbReference>
<dbReference type="Pfam" id="PF00857">
    <property type="entry name" value="Isochorismatase"/>
    <property type="match status" value="1"/>
</dbReference>
<organism evidence="3 4">
    <name type="scientific">Streptomyces tagetis</name>
    <dbReference type="NCBI Taxonomy" id="2820809"/>
    <lineage>
        <taxon>Bacteria</taxon>
        <taxon>Bacillati</taxon>
        <taxon>Actinomycetota</taxon>
        <taxon>Actinomycetes</taxon>
        <taxon>Kitasatosporales</taxon>
        <taxon>Streptomycetaceae</taxon>
        <taxon>Streptomyces</taxon>
    </lineage>
</organism>
<evidence type="ECO:0000256" key="1">
    <source>
        <dbReference type="ARBA" id="ARBA00022801"/>
    </source>
</evidence>
<dbReference type="PANTHER" id="PTHR43540:SF6">
    <property type="entry name" value="ISOCHORISMATASE-LIKE DOMAIN-CONTAINING PROTEIN"/>
    <property type="match status" value="1"/>
</dbReference>
<dbReference type="EMBL" id="JAGPNL010000002">
    <property type="protein sequence ID" value="MBQ0827138.1"/>
    <property type="molecule type" value="Genomic_DNA"/>
</dbReference>
<sequence length="209" mass="23108">MNAMWRVNPKNTALLVIDMQNDFVLEGYPMEVPMARRRIPQMQEVIAECRAAGIPVVYSRHVLLDTFDVSPLESTYNPALLTAGMRSGTSGVEIVDELAPEPEDVVIPKHRYDFFHNTPLETVLNSISGLRQVDTVVIIGTLTEVCCDSTARGAYMRDFKVAFVADATGARSEAAQKATEENIGTFFGRVLQTRELVAEIRESTEGRAA</sequence>
<dbReference type="SUPFAM" id="SSF52499">
    <property type="entry name" value="Isochorismatase-like hydrolases"/>
    <property type="match status" value="1"/>
</dbReference>
<protein>
    <submittedName>
        <fullName evidence="3">Cysteine hydrolase</fullName>
    </submittedName>
</protein>
<accession>A0A940XNW9</accession>
<evidence type="ECO:0000313" key="3">
    <source>
        <dbReference type="EMBL" id="MBQ0827138.1"/>
    </source>
</evidence>
<dbReference type="InterPro" id="IPR050272">
    <property type="entry name" value="Isochorismatase-like_hydrls"/>
</dbReference>
<dbReference type="AlphaFoldDB" id="A0A940XNW9"/>
<dbReference type="Gene3D" id="3.40.50.850">
    <property type="entry name" value="Isochorismatase-like"/>
    <property type="match status" value="1"/>
</dbReference>
<evidence type="ECO:0000259" key="2">
    <source>
        <dbReference type="Pfam" id="PF00857"/>
    </source>
</evidence>
<dbReference type="InterPro" id="IPR000868">
    <property type="entry name" value="Isochorismatase-like_dom"/>
</dbReference>
<proteinExistence type="predicted"/>
<keyword evidence="1 3" id="KW-0378">Hydrolase</keyword>
<name>A0A940XNW9_9ACTN</name>
<dbReference type="GO" id="GO:0016787">
    <property type="term" value="F:hydrolase activity"/>
    <property type="evidence" value="ECO:0007669"/>
    <property type="project" value="UniProtKB-KW"/>
</dbReference>
<keyword evidence="4" id="KW-1185">Reference proteome</keyword>
<dbReference type="PANTHER" id="PTHR43540">
    <property type="entry name" value="PEROXYUREIDOACRYLATE/UREIDOACRYLATE AMIDOHYDROLASE-RELATED"/>
    <property type="match status" value="1"/>
</dbReference>
<feature type="domain" description="Isochorismatase-like" evidence="2">
    <location>
        <begin position="12"/>
        <end position="194"/>
    </location>
</feature>
<reference evidence="3" key="1">
    <citation type="submission" date="2021-04" db="EMBL/GenBank/DDBJ databases">
        <title>Genome seq and assembly of Streptomyces sp. RG38.</title>
        <authorList>
            <person name="Chhetri G."/>
        </authorList>
    </citation>
    <scope>NUCLEOTIDE SEQUENCE</scope>
    <source>
        <strain evidence="3">RG38</strain>
    </source>
</reference>